<dbReference type="EMBL" id="MU860169">
    <property type="protein sequence ID" value="KAK4236853.1"/>
    <property type="molecule type" value="Genomic_DNA"/>
</dbReference>
<evidence type="ECO:0000313" key="4">
    <source>
        <dbReference type="Proteomes" id="UP001303760"/>
    </source>
</evidence>
<organism evidence="3 4">
    <name type="scientific">Achaetomium macrosporum</name>
    <dbReference type="NCBI Taxonomy" id="79813"/>
    <lineage>
        <taxon>Eukaryota</taxon>
        <taxon>Fungi</taxon>
        <taxon>Dikarya</taxon>
        <taxon>Ascomycota</taxon>
        <taxon>Pezizomycotina</taxon>
        <taxon>Sordariomycetes</taxon>
        <taxon>Sordariomycetidae</taxon>
        <taxon>Sordariales</taxon>
        <taxon>Chaetomiaceae</taxon>
        <taxon>Achaetomium</taxon>
    </lineage>
</organism>
<dbReference type="AlphaFoldDB" id="A0AAN7HAZ7"/>
<feature type="domain" description="DUF7726" evidence="2">
    <location>
        <begin position="347"/>
        <end position="421"/>
    </location>
</feature>
<protein>
    <recommendedName>
        <fullName evidence="2">DUF7726 domain-containing protein</fullName>
    </recommendedName>
</protein>
<reference evidence="3" key="2">
    <citation type="submission" date="2023-05" db="EMBL/GenBank/DDBJ databases">
        <authorList>
            <consortium name="Lawrence Berkeley National Laboratory"/>
            <person name="Steindorff A."/>
            <person name="Hensen N."/>
            <person name="Bonometti L."/>
            <person name="Westerberg I."/>
            <person name="Brannstrom I.O."/>
            <person name="Guillou S."/>
            <person name="Cros-Aarteil S."/>
            <person name="Calhoun S."/>
            <person name="Haridas S."/>
            <person name="Kuo A."/>
            <person name="Mondo S."/>
            <person name="Pangilinan J."/>
            <person name="Riley R."/>
            <person name="Labutti K."/>
            <person name="Andreopoulos B."/>
            <person name="Lipzen A."/>
            <person name="Chen C."/>
            <person name="Yanf M."/>
            <person name="Daum C."/>
            <person name="Ng V."/>
            <person name="Clum A."/>
            <person name="Ohm R."/>
            <person name="Martin F."/>
            <person name="Silar P."/>
            <person name="Natvig D."/>
            <person name="Lalanne C."/>
            <person name="Gautier V."/>
            <person name="Ament-Velasquez S.L."/>
            <person name="Kruys A."/>
            <person name="Hutchinson M.I."/>
            <person name="Powell A.J."/>
            <person name="Barry K."/>
            <person name="Miller A.N."/>
            <person name="Grigoriev I.V."/>
            <person name="Debuchy R."/>
            <person name="Gladieux P."/>
            <person name="Thoren M.H."/>
            <person name="Johannesson H."/>
        </authorList>
    </citation>
    <scope>NUCLEOTIDE SEQUENCE</scope>
    <source>
        <strain evidence="3">CBS 532.94</strain>
    </source>
</reference>
<name>A0AAN7HAZ7_9PEZI</name>
<feature type="region of interest" description="Disordered" evidence="1">
    <location>
        <begin position="269"/>
        <end position="290"/>
    </location>
</feature>
<dbReference type="Pfam" id="PF24852">
    <property type="entry name" value="DUF7726"/>
    <property type="match status" value="1"/>
</dbReference>
<accession>A0AAN7HAZ7</accession>
<dbReference type="InterPro" id="IPR056143">
    <property type="entry name" value="DUF7726"/>
</dbReference>
<gene>
    <name evidence="3" type="ORF">C8A03DRAFT_35236</name>
</gene>
<evidence type="ECO:0000313" key="3">
    <source>
        <dbReference type="EMBL" id="KAK4236853.1"/>
    </source>
</evidence>
<feature type="compositionally biased region" description="Gly residues" evidence="1">
    <location>
        <begin position="446"/>
        <end position="455"/>
    </location>
</feature>
<reference evidence="3" key="1">
    <citation type="journal article" date="2023" name="Mol. Phylogenet. Evol.">
        <title>Genome-scale phylogeny and comparative genomics of the fungal order Sordariales.</title>
        <authorList>
            <person name="Hensen N."/>
            <person name="Bonometti L."/>
            <person name="Westerberg I."/>
            <person name="Brannstrom I.O."/>
            <person name="Guillou S."/>
            <person name="Cros-Aarteil S."/>
            <person name="Calhoun S."/>
            <person name="Haridas S."/>
            <person name="Kuo A."/>
            <person name="Mondo S."/>
            <person name="Pangilinan J."/>
            <person name="Riley R."/>
            <person name="LaButti K."/>
            <person name="Andreopoulos B."/>
            <person name="Lipzen A."/>
            <person name="Chen C."/>
            <person name="Yan M."/>
            <person name="Daum C."/>
            <person name="Ng V."/>
            <person name="Clum A."/>
            <person name="Steindorff A."/>
            <person name="Ohm R.A."/>
            <person name="Martin F."/>
            <person name="Silar P."/>
            <person name="Natvig D.O."/>
            <person name="Lalanne C."/>
            <person name="Gautier V."/>
            <person name="Ament-Velasquez S.L."/>
            <person name="Kruys A."/>
            <person name="Hutchinson M.I."/>
            <person name="Powell A.J."/>
            <person name="Barry K."/>
            <person name="Miller A.N."/>
            <person name="Grigoriev I.V."/>
            <person name="Debuchy R."/>
            <person name="Gladieux P."/>
            <person name="Hiltunen Thoren M."/>
            <person name="Johannesson H."/>
        </authorList>
    </citation>
    <scope>NUCLEOTIDE SEQUENCE</scope>
    <source>
        <strain evidence="3">CBS 532.94</strain>
    </source>
</reference>
<evidence type="ECO:0000259" key="2">
    <source>
        <dbReference type="Pfam" id="PF24852"/>
    </source>
</evidence>
<proteinExistence type="predicted"/>
<evidence type="ECO:0000256" key="1">
    <source>
        <dbReference type="SAM" id="MobiDB-lite"/>
    </source>
</evidence>
<keyword evidence="4" id="KW-1185">Reference proteome</keyword>
<comment type="caution">
    <text evidence="3">The sequence shown here is derived from an EMBL/GenBank/DDBJ whole genome shotgun (WGS) entry which is preliminary data.</text>
</comment>
<dbReference type="Proteomes" id="UP001303760">
    <property type="component" value="Unassembled WGS sequence"/>
</dbReference>
<feature type="region of interest" description="Disordered" evidence="1">
    <location>
        <begin position="439"/>
        <end position="462"/>
    </location>
</feature>
<sequence length="462" mass="51425">MAGSSRSRRVPNESENWRDKIVANLITHAGISEQGIGTFKFGLVASCFIKKHGIPPSGLALVMGMKFHRPNGSEYTFQDVPPEAIVDSVIKHLRNRANGIPPSKRRDIFDKVMADLPPSYKSKAIWEDEPPPLNPNVKPTTPFSAPKTQLGPSKSNATLIDDLALAAGLTPEQTRSVRGQITWWDGMAGGKVTCSVTVGSWEVRGGRLGRDHTLEDVPTCYLRDRIMDYINDIVPEEKRTAARRAVFSDLTDAEINQYSMLIAGQDKRLMAEEPSREASPMPTAKPSRHLDRQDELLRSIDGAVDLTPHPELVLRRWEFHGAITRSVVKPNCREPLPAERLIQVDCDIHYDCDQVRAMIKRFIDGGQWSLEEFRTALCGAGGGVTREQLNTFLGHRGERNGIRSKAFQLCWSFFHRREKLSLPLAGAGARRDEALLRLRAGKRRSTGGGDEGSQGGKRRRHG</sequence>